<feature type="transmembrane region" description="Helical" evidence="8">
    <location>
        <begin position="192"/>
        <end position="212"/>
    </location>
</feature>
<evidence type="ECO:0000313" key="9">
    <source>
        <dbReference type="EMBL" id="RIX35602.1"/>
    </source>
</evidence>
<dbReference type="RefSeq" id="WP_119664438.1">
    <property type="nucleotide sequence ID" value="NZ_CP083647.1"/>
</dbReference>
<dbReference type="AlphaFoldDB" id="A0A418Q849"/>
<keyword evidence="4 8" id="KW-0812">Transmembrane</keyword>
<gene>
    <name evidence="9" type="ORF">D3M95_03540</name>
</gene>
<proteinExistence type="predicted"/>
<evidence type="ECO:0000256" key="3">
    <source>
        <dbReference type="ARBA" id="ARBA00022475"/>
    </source>
</evidence>
<protein>
    <submittedName>
        <fullName evidence="9">TrkH family potassium uptake protein</fullName>
    </submittedName>
</protein>
<evidence type="ECO:0000313" key="10">
    <source>
        <dbReference type="Proteomes" id="UP000285278"/>
    </source>
</evidence>
<dbReference type="GO" id="GO:0030001">
    <property type="term" value="P:metal ion transport"/>
    <property type="evidence" value="ECO:0007669"/>
    <property type="project" value="UniProtKB-ARBA"/>
</dbReference>
<sequence>MGNEGSLKKLGPARVVAAGFLVLIFSGALLLTLPVMTASGTSTSFKDALFTATSAVSLTGLITVDTGSHWNLLGQAVVVILIQLGGLGIMSMTSVAGWLLTGRVGLKSRMNAAAEGRSESAGGVRRILGWTLALTFTTEAFVAVIITGRMMINYGMSFKHAIWEGIFHSVSAFNNAGFGLRSDSLVPYVGDAWIIIPIALSFMIGGLGFPVLSELVSRTLRKLRGIQVPSHLSVTCQMTLFGTTILVLAGWFMVLALEWSGVLSGMGFGEKLLASFFQGVTPRTAGFNSLDYGQMHPITLMGTDILMIIGGGSAGTAGGIKITTIVVLAAGMAAEFKGEKSAIVAKRRISSGVIRQAMTVAAAGVTFVVIAIGALRWMDPQFNGDQVTFEVVSAFATVGLSTGITAQLSTGSQLVLCAMMYLGRIGPITLVSSLAMRNIKRRFEYPVERPFIG</sequence>
<evidence type="ECO:0000256" key="4">
    <source>
        <dbReference type="ARBA" id="ARBA00022692"/>
    </source>
</evidence>
<name>A0A418Q849_9CORY</name>
<reference evidence="9 10" key="1">
    <citation type="submission" date="2018-09" db="EMBL/GenBank/DDBJ databases">
        <title>Optimization and identification of Corynebacterium falsenii FN1-14 from fish paste.</title>
        <authorList>
            <person name="Daroonpunt R."/>
            <person name="Tanasupawat S."/>
        </authorList>
    </citation>
    <scope>NUCLEOTIDE SEQUENCE [LARGE SCALE GENOMIC DNA]</scope>
    <source>
        <strain evidence="9 10">FN1-14</strain>
    </source>
</reference>
<dbReference type="Pfam" id="PF02386">
    <property type="entry name" value="TrkH"/>
    <property type="match status" value="1"/>
</dbReference>
<accession>A0A418Q849</accession>
<dbReference type="PANTHER" id="PTHR32024">
    <property type="entry name" value="TRK SYSTEM POTASSIUM UPTAKE PROTEIN TRKG-RELATED"/>
    <property type="match status" value="1"/>
</dbReference>
<feature type="transmembrane region" description="Helical" evidence="8">
    <location>
        <begin position="76"/>
        <end position="100"/>
    </location>
</feature>
<keyword evidence="10" id="KW-1185">Reference proteome</keyword>
<keyword evidence="5 8" id="KW-1133">Transmembrane helix</keyword>
<evidence type="ECO:0000256" key="8">
    <source>
        <dbReference type="SAM" id="Phobius"/>
    </source>
</evidence>
<feature type="transmembrane region" description="Helical" evidence="8">
    <location>
        <begin position="305"/>
        <end position="336"/>
    </location>
</feature>
<dbReference type="STRING" id="1451189.CFAL_05180"/>
<organism evidence="9 10">
    <name type="scientific">Corynebacterium falsenii</name>
    <dbReference type="NCBI Taxonomy" id="108486"/>
    <lineage>
        <taxon>Bacteria</taxon>
        <taxon>Bacillati</taxon>
        <taxon>Actinomycetota</taxon>
        <taxon>Actinomycetes</taxon>
        <taxon>Mycobacteriales</taxon>
        <taxon>Corynebacteriaceae</taxon>
        <taxon>Corynebacterium</taxon>
    </lineage>
</organism>
<feature type="transmembrane region" description="Helical" evidence="8">
    <location>
        <begin position="232"/>
        <end position="257"/>
    </location>
</feature>
<keyword evidence="7 8" id="KW-0472">Membrane</keyword>
<evidence type="ECO:0000256" key="6">
    <source>
        <dbReference type="ARBA" id="ARBA00023065"/>
    </source>
</evidence>
<comment type="caution">
    <text evidence="9">The sequence shown here is derived from an EMBL/GenBank/DDBJ whole genome shotgun (WGS) entry which is preliminary data.</text>
</comment>
<dbReference type="OrthoDB" id="9810952at2"/>
<comment type="subcellular location">
    <subcellularLocation>
        <location evidence="1">Cell membrane</location>
        <topology evidence="1">Multi-pass membrane protein</topology>
    </subcellularLocation>
</comment>
<evidence type="ECO:0000256" key="1">
    <source>
        <dbReference type="ARBA" id="ARBA00004651"/>
    </source>
</evidence>
<dbReference type="GO" id="GO:0008324">
    <property type="term" value="F:monoatomic cation transmembrane transporter activity"/>
    <property type="evidence" value="ECO:0007669"/>
    <property type="project" value="InterPro"/>
</dbReference>
<evidence type="ECO:0000256" key="5">
    <source>
        <dbReference type="ARBA" id="ARBA00022989"/>
    </source>
</evidence>
<feature type="transmembrane region" description="Helical" evidence="8">
    <location>
        <begin position="15"/>
        <end position="36"/>
    </location>
</feature>
<dbReference type="PANTHER" id="PTHR32024:SF1">
    <property type="entry name" value="KTR SYSTEM POTASSIUM UPTAKE PROTEIN B"/>
    <property type="match status" value="1"/>
</dbReference>
<evidence type="ECO:0000256" key="2">
    <source>
        <dbReference type="ARBA" id="ARBA00022448"/>
    </source>
</evidence>
<keyword evidence="6" id="KW-0406">Ion transport</keyword>
<dbReference type="EMBL" id="QXJK01000003">
    <property type="protein sequence ID" value="RIX35602.1"/>
    <property type="molecule type" value="Genomic_DNA"/>
</dbReference>
<dbReference type="InterPro" id="IPR003445">
    <property type="entry name" value="Cat_transpt"/>
</dbReference>
<dbReference type="GO" id="GO:0005886">
    <property type="term" value="C:plasma membrane"/>
    <property type="evidence" value="ECO:0007669"/>
    <property type="project" value="UniProtKB-SubCell"/>
</dbReference>
<feature type="transmembrane region" description="Helical" evidence="8">
    <location>
        <begin position="357"/>
        <end position="378"/>
    </location>
</feature>
<feature type="transmembrane region" description="Helical" evidence="8">
    <location>
        <begin position="413"/>
        <end position="435"/>
    </location>
</feature>
<evidence type="ECO:0000256" key="7">
    <source>
        <dbReference type="ARBA" id="ARBA00023136"/>
    </source>
</evidence>
<feature type="transmembrane region" description="Helical" evidence="8">
    <location>
        <begin position="127"/>
        <end position="148"/>
    </location>
</feature>
<keyword evidence="2" id="KW-0813">Transport</keyword>
<keyword evidence="3" id="KW-1003">Cell membrane</keyword>
<dbReference type="Proteomes" id="UP000285278">
    <property type="component" value="Unassembled WGS sequence"/>
</dbReference>